<gene>
    <name evidence="4" type="primary">phaR</name>
    <name evidence="4" type="ORF">CHU93_05560</name>
</gene>
<feature type="domain" description="PHA accumulation regulator DNA-binding N-terminal" evidence="3">
    <location>
        <begin position="17"/>
        <end position="76"/>
    </location>
</feature>
<dbReference type="InterPro" id="IPR007897">
    <property type="entry name" value="PHB_accumulat"/>
</dbReference>
<protein>
    <submittedName>
        <fullName evidence="4">Polyhydroxyalkanoate synthesis repressor PhaR</fullName>
    </submittedName>
</protein>
<dbReference type="GO" id="GO:0006355">
    <property type="term" value="P:regulation of DNA-templated transcription"/>
    <property type="evidence" value="ECO:0007669"/>
    <property type="project" value="InterPro"/>
</dbReference>
<keyword evidence="5" id="KW-1185">Reference proteome</keyword>
<dbReference type="OrthoDB" id="9795345at2"/>
<dbReference type="Pfam" id="PF05233">
    <property type="entry name" value="PHB_acc"/>
    <property type="match status" value="1"/>
</dbReference>
<evidence type="ECO:0000313" key="4">
    <source>
        <dbReference type="EMBL" id="OYQ31051.1"/>
    </source>
</evidence>
<evidence type="ECO:0000259" key="3">
    <source>
        <dbReference type="Pfam" id="PF07879"/>
    </source>
</evidence>
<accession>A0A255YPB4</accession>
<feature type="compositionally biased region" description="Pro residues" evidence="1">
    <location>
        <begin position="156"/>
        <end position="167"/>
    </location>
</feature>
<sequence length="195" mass="21312">MAAASSSDAKAGKAPIVIKKYANRRLYNTETSSYITLEHLAEMTRDGRDFQVFDARTGEDITRSVLTQIVMEGEAGGQTMLPVSFLRQIIAMYGDSMQAMVPHYLEASMAAFAENHAKFRDAAMKPFEQLAKQNLAMFQAATDMMTGGRFRTTERAPPPQPTPPPAEKPAASAEELALLKEQLAALQARLDGIKG</sequence>
<evidence type="ECO:0000259" key="2">
    <source>
        <dbReference type="Pfam" id="PF05233"/>
    </source>
</evidence>
<dbReference type="NCBIfam" id="TIGR01848">
    <property type="entry name" value="PHA_reg_PhaR"/>
    <property type="match status" value="1"/>
</dbReference>
<comment type="caution">
    <text evidence="4">The sequence shown here is derived from an EMBL/GenBank/DDBJ whole genome shotgun (WGS) entry which is preliminary data.</text>
</comment>
<dbReference type="AlphaFoldDB" id="A0A255YPB4"/>
<organism evidence="4 5">
    <name type="scientific">Sandarakinorhabdus cyanobacteriorum</name>
    <dbReference type="NCBI Taxonomy" id="1981098"/>
    <lineage>
        <taxon>Bacteria</taxon>
        <taxon>Pseudomonadati</taxon>
        <taxon>Pseudomonadota</taxon>
        <taxon>Alphaproteobacteria</taxon>
        <taxon>Sphingomonadales</taxon>
        <taxon>Sphingosinicellaceae</taxon>
        <taxon>Sandarakinorhabdus</taxon>
    </lineage>
</organism>
<dbReference type="Pfam" id="PF07879">
    <property type="entry name" value="PHB_acc_N"/>
    <property type="match status" value="1"/>
</dbReference>
<dbReference type="RefSeq" id="WP_086116776.1">
    <property type="nucleotide sequence ID" value="NZ_NOXT01000095.1"/>
</dbReference>
<reference evidence="4 5" key="1">
    <citation type="submission" date="2017-07" db="EMBL/GenBank/DDBJ databases">
        <title>Sandarakinorhabdus cyanobacteriorum sp. nov., a novel bacterium isolated from cyanobacterial aggregates in a eutrophic lake.</title>
        <authorList>
            <person name="Cai H."/>
        </authorList>
    </citation>
    <scope>NUCLEOTIDE SEQUENCE [LARGE SCALE GENOMIC DNA]</scope>
    <source>
        <strain evidence="4 5">TH057</strain>
    </source>
</reference>
<dbReference type="InterPro" id="IPR012909">
    <property type="entry name" value="PHA_DNA-bd_N"/>
</dbReference>
<name>A0A255YPB4_9SPHN</name>
<feature type="region of interest" description="Disordered" evidence="1">
    <location>
        <begin position="149"/>
        <end position="172"/>
    </location>
</feature>
<dbReference type="InterPro" id="IPR010134">
    <property type="entry name" value="PHA_reg_PhaR"/>
</dbReference>
<feature type="domain" description="PHB accumulation regulatory" evidence="2">
    <location>
        <begin position="81"/>
        <end position="120"/>
    </location>
</feature>
<proteinExistence type="predicted"/>
<dbReference type="Proteomes" id="UP000216991">
    <property type="component" value="Unassembled WGS sequence"/>
</dbReference>
<evidence type="ECO:0000256" key="1">
    <source>
        <dbReference type="SAM" id="MobiDB-lite"/>
    </source>
</evidence>
<dbReference type="EMBL" id="NOXT01000095">
    <property type="protein sequence ID" value="OYQ31051.1"/>
    <property type="molecule type" value="Genomic_DNA"/>
</dbReference>
<evidence type="ECO:0000313" key="5">
    <source>
        <dbReference type="Proteomes" id="UP000216991"/>
    </source>
</evidence>